<dbReference type="AlphaFoldDB" id="A0A1V4GRU6"/>
<keyword evidence="4" id="KW-1185">Reference proteome</keyword>
<sequence length="166" mass="18873">MNKIQKHQFEPVSLLTAEHGTLEVTAIPAIGQPNWLVPTALIMSVDECHERIWTYLWRGQEVSVYHLIPKDIEADKLIVLEGNSDVHRLALQTAGELTTRRVRISDVTDVTLSDEEVANIQLPVPNLPNREQRQENYLYQAVTLDGEMYVVPDLDLIAHRLVDLDS</sequence>
<reference evidence="1" key="2">
    <citation type="submission" date="2017-03" db="EMBL/GenBank/DDBJ databases">
        <authorList>
            <person name="Afonso C.L."/>
            <person name="Miller P.J."/>
            <person name="Scott M.A."/>
            <person name="Spackman E."/>
            <person name="Goraichik I."/>
            <person name="Dimitrov K.M."/>
            <person name="Suarez D.L."/>
            <person name="Swayne D.E."/>
        </authorList>
    </citation>
    <scope>NUCLEOTIDE SEQUENCE</scope>
    <source>
        <strain evidence="1">CCUG 4441</strain>
    </source>
</reference>
<evidence type="ECO:0000313" key="4">
    <source>
        <dbReference type="Proteomes" id="UP000254107"/>
    </source>
</evidence>
<protein>
    <recommendedName>
        <fullName evidence="5">CheW-like domain-containing protein</fullName>
    </recommendedName>
</protein>
<gene>
    <name evidence="1" type="ORF">B5J94_09675</name>
    <name evidence="2" type="ORF">NCTC7911_02795</name>
</gene>
<proteinExistence type="predicted"/>
<reference evidence="2 4" key="3">
    <citation type="submission" date="2018-06" db="EMBL/GenBank/DDBJ databases">
        <authorList>
            <consortium name="Pathogen Informatics"/>
            <person name="Doyle S."/>
        </authorList>
    </citation>
    <scope>NUCLEOTIDE SEQUENCE [LARGE SCALE GENOMIC DNA]</scope>
    <source>
        <strain evidence="2 4">NCTC7911</strain>
    </source>
</reference>
<accession>A0A1V4GRU6</accession>
<dbReference type="Proteomes" id="UP000254107">
    <property type="component" value="Unassembled WGS sequence"/>
</dbReference>
<evidence type="ECO:0008006" key="5">
    <source>
        <dbReference type="Google" id="ProtNLM"/>
    </source>
</evidence>
<dbReference type="EMBL" id="MXAN01000068">
    <property type="protein sequence ID" value="OPH35334.1"/>
    <property type="molecule type" value="Genomic_DNA"/>
</dbReference>
<dbReference type="RefSeq" id="WP_062499280.1">
    <property type="nucleotide sequence ID" value="NZ_MXAN01000068.1"/>
</dbReference>
<name>A0A1V4GRU6_MORLA</name>
<evidence type="ECO:0000313" key="2">
    <source>
        <dbReference type="EMBL" id="STZ01367.1"/>
    </source>
</evidence>
<dbReference type="Proteomes" id="UP000191025">
    <property type="component" value="Unassembled WGS sequence"/>
</dbReference>
<organism evidence="1 3">
    <name type="scientific">Moraxella lacunata</name>
    <dbReference type="NCBI Taxonomy" id="477"/>
    <lineage>
        <taxon>Bacteria</taxon>
        <taxon>Pseudomonadati</taxon>
        <taxon>Pseudomonadota</taxon>
        <taxon>Gammaproteobacteria</taxon>
        <taxon>Moraxellales</taxon>
        <taxon>Moraxellaceae</taxon>
        <taxon>Moraxella</taxon>
    </lineage>
</organism>
<evidence type="ECO:0000313" key="3">
    <source>
        <dbReference type="Proteomes" id="UP000191025"/>
    </source>
</evidence>
<dbReference type="EMBL" id="UGQC01000001">
    <property type="protein sequence ID" value="STZ01367.1"/>
    <property type="molecule type" value="Genomic_DNA"/>
</dbReference>
<reference evidence="3" key="1">
    <citation type="submission" date="2017-03" db="EMBL/GenBank/DDBJ databases">
        <title>Draft genome sequence of Moraxella equi CCUG 4950T type strain.</title>
        <authorList>
            <person name="Salva-Serra F."/>
            <person name="Engstrom-Jakobsson H."/>
            <person name="Thorell K."/>
            <person name="Jaen-Luchoro D."/>
            <person name="Gonzales-Siles L."/>
            <person name="Karlsson R."/>
            <person name="Yazdan S."/>
            <person name="Boulund F."/>
            <person name="Johnning A."/>
            <person name="Engstrand L."/>
            <person name="Kristiansson E."/>
            <person name="Moore E."/>
        </authorList>
    </citation>
    <scope>NUCLEOTIDE SEQUENCE [LARGE SCALE GENOMIC DNA]</scope>
    <source>
        <strain evidence="3">CCUG 4441</strain>
    </source>
</reference>
<dbReference type="GeneID" id="302271282"/>
<evidence type="ECO:0000313" key="1">
    <source>
        <dbReference type="EMBL" id="OPH35334.1"/>
    </source>
</evidence>